<dbReference type="InterPro" id="IPR014748">
    <property type="entry name" value="Enoyl-CoA_hydra_C"/>
</dbReference>
<evidence type="ECO:0000313" key="3">
    <source>
        <dbReference type="EMBL" id="SOB98487.1"/>
    </source>
</evidence>
<accession>A0A285RVI7</accession>
<proteinExistence type="inferred from homology"/>
<reference evidence="4" key="1">
    <citation type="submission" date="2017-08" db="EMBL/GenBank/DDBJ databases">
        <authorList>
            <person name="Varghese N."/>
            <person name="Submissions S."/>
        </authorList>
    </citation>
    <scope>NUCLEOTIDE SEQUENCE [LARGE SCALE GENOMIC DNA]</scope>
    <source>
        <strain evidence="4">JC22</strain>
    </source>
</reference>
<keyword evidence="4" id="KW-1185">Reference proteome</keyword>
<evidence type="ECO:0000256" key="1">
    <source>
        <dbReference type="ARBA" id="ARBA00005254"/>
    </source>
</evidence>
<dbReference type="InterPro" id="IPR018376">
    <property type="entry name" value="Enoyl-CoA_hyd/isom_CS"/>
</dbReference>
<dbReference type="Gene3D" id="1.10.12.10">
    <property type="entry name" value="Lyase 2-enoyl-coa Hydratase, Chain A, domain 2"/>
    <property type="match status" value="1"/>
</dbReference>
<dbReference type="AlphaFoldDB" id="A0A285RVI7"/>
<dbReference type="RefSeq" id="WP_097072396.1">
    <property type="nucleotide sequence ID" value="NZ_OBMQ01000002.1"/>
</dbReference>
<name>A0A285RVI7_9BACL</name>
<dbReference type="PROSITE" id="PS00166">
    <property type="entry name" value="ENOYL_COA_HYDRATASE"/>
    <property type="match status" value="1"/>
</dbReference>
<dbReference type="GO" id="GO:0003824">
    <property type="term" value="F:catalytic activity"/>
    <property type="evidence" value="ECO:0007669"/>
    <property type="project" value="InterPro"/>
</dbReference>
<dbReference type="CDD" id="cd06558">
    <property type="entry name" value="crotonase-like"/>
    <property type="match status" value="1"/>
</dbReference>
<evidence type="ECO:0000313" key="4">
    <source>
        <dbReference type="Proteomes" id="UP000219636"/>
    </source>
</evidence>
<dbReference type="SUPFAM" id="SSF52096">
    <property type="entry name" value="ClpP/crotonase"/>
    <property type="match status" value="1"/>
</dbReference>
<organism evidence="3 4">
    <name type="scientific">Ureibacillus xyleni</name>
    <dbReference type="NCBI Taxonomy" id="614648"/>
    <lineage>
        <taxon>Bacteria</taxon>
        <taxon>Bacillati</taxon>
        <taxon>Bacillota</taxon>
        <taxon>Bacilli</taxon>
        <taxon>Bacillales</taxon>
        <taxon>Caryophanaceae</taxon>
        <taxon>Ureibacillus</taxon>
    </lineage>
</organism>
<dbReference type="Gene3D" id="3.90.226.10">
    <property type="entry name" value="2-enoyl-CoA Hydratase, Chain A, domain 1"/>
    <property type="match status" value="1"/>
</dbReference>
<protein>
    <submittedName>
        <fullName evidence="3">Short chain enoyl-CoA hydratase /enoyl-CoA hydratase</fullName>
    </submittedName>
</protein>
<sequence>MYETIEYVVANNVCTILLNRPDSLNAFTANMNRELQQAIKQAEKDSNVRCIVIKGAGKGFCSGQDLSTVDKSMDHGEVLTTLYGPMVKQIYNCEKPIIAGVHGAAAGAGFSLALACDFRIMAEKSFFLNAFVHVGLIPDSGNLFFLKQLVGNAKALEISVLGERILPNEALALGLATKVVANETFDEEVALFAEKVANLPTKAISLMKRTLRAADELSFEEFLAYEAQGQRIAGLTKDHREGVQAFTEKRKPIFVGD</sequence>
<dbReference type="InterPro" id="IPR029045">
    <property type="entry name" value="ClpP/crotonase-like_dom_sf"/>
</dbReference>
<dbReference type="PANTHER" id="PTHR43459:SF1">
    <property type="entry name" value="EG:BACN32G11.4 PROTEIN"/>
    <property type="match status" value="1"/>
</dbReference>
<comment type="similarity">
    <text evidence="1 2">Belongs to the enoyl-CoA hydratase/isomerase family.</text>
</comment>
<dbReference type="OrthoDB" id="9775794at2"/>
<dbReference type="PANTHER" id="PTHR43459">
    <property type="entry name" value="ENOYL-COA HYDRATASE"/>
    <property type="match status" value="1"/>
</dbReference>
<dbReference type="Proteomes" id="UP000219636">
    <property type="component" value="Unassembled WGS sequence"/>
</dbReference>
<dbReference type="EMBL" id="OBMQ01000002">
    <property type="protein sequence ID" value="SOB98487.1"/>
    <property type="molecule type" value="Genomic_DNA"/>
</dbReference>
<dbReference type="Pfam" id="PF00378">
    <property type="entry name" value="ECH_1"/>
    <property type="match status" value="1"/>
</dbReference>
<gene>
    <name evidence="3" type="ORF">SAMN05880501_10228</name>
</gene>
<evidence type="ECO:0000256" key="2">
    <source>
        <dbReference type="RuleBase" id="RU003707"/>
    </source>
</evidence>
<dbReference type="InterPro" id="IPR001753">
    <property type="entry name" value="Enoyl-CoA_hydra/iso"/>
</dbReference>